<dbReference type="AlphaFoldDB" id="A0A6T9BBC1"/>
<evidence type="ECO:0000313" key="3">
    <source>
        <dbReference type="EMBL" id="CAD8853176.1"/>
    </source>
</evidence>
<keyword evidence="1" id="KW-0732">Signal</keyword>
<reference evidence="2" key="1">
    <citation type="submission" date="2021-01" db="EMBL/GenBank/DDBJ databases">
        <authorList>
            <person name="Corre E."/>
            <person name="Pelletier E."/>
            <person name="Niang G."/>
            <person name="Scheremetjew M."/>
            <person name="Finn R."/>
            <person name="Kale V."/>
            <person name="Holt S."/>
            <person name="Cochrane G."/>
            <person name="Meng A."/>
            <person name="Brown T."/>
            <person name="Cohen L."/>
        </authorList>
    </citation>
    <scope>NUCLEOTIDE SEQUENCE</scope>
</reference>
<dbReference type="EMBL" id="HBFQ01038832">
    <property type="protein sequence ID" value="CAD8853175.1"/>
    <property type="molecule type" value="Transcribed_RNA"/>
</dbReference>
<evidence type="ECO:0000313" key="2">
    <source>
        <dbReference type="EMBL" id="CAD8853175.1"/>
    </source>
</evidence>
<dbReference type="EMBL" id="HBFQ01038833">
    <property type="protein sequence ID" value="CAD8853176.1"/>
    <property type="molecule type" value="Transcribed_RNA"/>
</dbReference>
<accession>A0A6T9BBC1</accession>
<feature type="chain" id="PRO_5035585098" evidence="1">
    <location>
        <begin position="21"/>
        <end position="102"/>
    </location>
</feature>
<name>A0A6T9BBC1_NOCSC</name>
<protein>
    <submittedName>
        <fullName evidence="2">Uncharacterized protein</fullName>
    </submittedName>
</protein>
<organism evidence="2">
    <name type="scientific">Noctiluca scintillans</name>
    <name type="common">Sea sparkle</name>
    <name type="synonym">Red tide dinoflagellate</name>
    <dbReference type="NCBI Taxonomy" id="2966"/>
    <lineage>
        <taxon>Eukaryota</taxon>
        <taxon>Sar</taxon>
        <taxon>Alveolata</taxon>
        <taxon>Dinophyceae</taxon>
        <taxon>Noctilucales</taxon>
        <taxon>Noctilucaceae</taxon>
        <taxon>Noctiluca</taxon>
    </lineage>
</organism>
<evidence type="ECO:0000256" key="1">
    <source>
        <dbReference type="SAM" id="SignalP"/>
    </source>
</evidence>
<gene>
    <name evidence="2" type="ORF">NSCI0253_LOCUS27525</name>
    <name evidence="3" type="ORF">NSCI0253_LOCUS27526</name>
</gene>
<sequence length="102" mass="11073">MAKGPVACAIMLWMSTMCQAHSPSPPHHDLPPANCRDWECRAGCGGVDVGICKTTEYVLCVGGCLNMHFCVKRCLKTIYEPCVEHLIADCEDKCCANALAEV</sequence>
<feature type="signal peptide" evidence="1">
    <location>
        <begin position="1"/>
        <end position="20"/>
    </location>
</feature>
<proteinExistence type="predicted"/>